<feature type="domain" description="Glycosyltransferase subfamily 4-like N-terminal" evidence="3">
    <location>
        <begin position="80"/>
        <end position="167"/>
    </location>
</feature>
<dbReference type="Pfam" id="PF00534">
    <property type="entry name" value="Glycos_transf_1"/>
    <property type="match status" value="1"/>
</dbReference>
<dbReference type="GO" id="GO:0016757">
    <property type="term" value="F:glycosyltransferase activity"/>
    <property type="evidence" value="ECO:0007669"/>
    <property type="project" value="InterPro"/>
</dbReference>
<dbReference type="RefSeq" id="WP_065540515.1">
    <property type="nucleotide sequence ID" value="NZ_CASNCB010000019.1"/>
</dbReference>
<dbReference type="PANTHER" id="PTHR46401:SF2">
    <property type="entry name" value="GLYCOSYLTRANSFERASE WBBK-RELATED"/>
    <property type="match status" value="1"/>
</dbReference>
<feature type="domain" description="Glycosyl transferase family 1" evidence="2">
    <location>
        <begin position="178"/>
        <end position="339"/>
    </location>
</feature>
<dbReference type="GO" id="GO:0009103">
    <property type="term" value="P:lipopolysaccharide biosynthetic process"/>
    <property type="evidence" value="ECO:0007669"/>
    <property type="project" value="TreeGrafter"/>
</dbReference>
<dbReference type="CDD" id="cd03809">
    <property type="entry name" value="GT4_MtfB-like"/>
    <property type="match status" value="1"/>
</dbReference>
<dbReference type="Proteomes" id="UP000092631">
    <property type="component" value="Chromosome"/>
</dbReference>
<dbReference type="KEGG" id="bcae:A4V03_19210"/>
<accession>A0A1C7H7C1</accession>
<protein>
    <submittedName>
        <fullName evidence="4">Glycosyltransferase</fullName>
    </submittedName>
</protein>
<evidence type="ECO:0000259" key="3">
    <source>
        <dbReference type="Pfam" id="PF13439"/>
    </source>
</evidence>
<dbReference type="PANTHER" id="PTHR46401">
    <property type="entry name" value="GLYCOSYLTRANSFERASE WBBK-RELATED"/>
    <property type="match status" value="1"/>
</dbReference>
<keyword evidence="1 4" id="KW-0808">Transferase</keyword>
<keyword evidence="5" id="KW-1185">Reference proteome</keyword>
<evidence type="ECO:0000256" key="1">
    <source>
        <dbReference type="ARBA" id="ARBA00022679"/>
    </source>
</evidence>
<proteinExistence type="predicted"/>
<dbReference type="InterPro" id="IPR001296">
    <property type="entry name" value="Glyco_trans_1"/>
</dbReference>
<evidence type="ECO:0000313" key="4">
    <source>
        <dbReference type="EMBL" id="ANU59936.1"/>
    </source>
</evidence>
<sequence length="361" mass="41867">MEKQMENKKKVLIDLTNYGSIAVGFGQIAVNYAALFASLPIDDIHFIYLMRKRSVQDFGENVTCIPVRRINKLFPFTLPKVDVWHAVNQQRKLARVAKGTKFIFTIHDFNFLKEKKPWKVKLYLRRMQHKIDKAAVVTAISHYTADIVRQHVNMRGKEIRVIYNGVERIDTLEGARPAFATGRPFFFTIGQIRKKKNFHLLLDVMQSFPEYDLYICGDTTCGHGVYSEELRTLIREKQLSNVYLAGVVTQPEKVWLYRNCDAFLFPSEGEGFGLPVIEAMQFGKAVFAASRTSLPEVCGGHAFMWDQLDTDSMVRSIQEHLPDFYKNEERINNMKEYAYSFSYEKHIQAYLDLYRELAQLS</sequence>
<dbReference type="AlphaFoldDB" id="A0A1C7H7C1"/>
<evidence type="ECO:0000313" key="5">
    <source>
        <dbReference type="Proteomes" id="UP000092631"/>
    </source>
</evidence>
<dbReference type="EMBL" id="CP015401">
    <property type="protein sequence ID" value="ANU59936.1"/>
    <property type="molecule type" value="Genomic_DNA"/>
</dbReference>
<gene>
    <name evidence="4" type="ORF">A4V03_19210</name>
</gene>
<dbReference type="SUPFAM" id="SSF53756">
    <property type="entry name" value="UDP-Glycosyltransferase/glycogen phosphorylase"/>
    <property type="match status" value="1"/>
</dbReference>
<dbReference type="OrthoDB" id="9801609at2"/>
<dbReference type="Pfam" id="PF13439">
    <property type="entry name" value="Glyco_transf_4"/>
    <property type="match status" value="1"/>
</dbReference>
<organism evidence="4 5">
    <name type="scientific">Bacteroides caecimuris</name>
    <dbReference type="NCBI Taxonomy" id="1796613"/>
    <lineage>
        <taxon>Bacteria</taxon>
        <taxon>Pseudomonadati</taxon>
        <taxon>Bacteroidota</taxon>
        <taxon>Bacteroidia</taxon>
        <taxon>Bacteroidales</taxon>
        <taxon>Bacteroidaceae</taxon>
        <taxon>Bacteroides</taxon>
    </lineage>
</organism>
<dbReference type="Gene3D" id="3.40.50.2000">
    <property type="entry name" value="Glycogen Phosphorylase B"/>
    <property type="match status" value="2"/>
</dbReference>
<reference evidence="5" key="1">
    <citation type="submission" date="2016-04" db="EMBL/GenBank/DDBJ databases">
        <title>Complete Genome Sequences of Twelve Strains of a Stable Defined Moderately Diverse Mouse Microbiota 2 (sDMDMm2).</title>
        <authorList>
            <person name="Uchimura Y."/>
            <person name="Wyss M."/>
            <person name="Brugiroux S."/>
            <person name="Limenitakis J.P."/>
            <person name="Stecher B."/>
            <person name="McCoy K.D."/>
            <person name="Macpherson A.J."/>
        </authorList>
    </citation>
    <scope>NUCLEOTIDE SEQUENCE [LARGE SCALE GENOMIC DNA]</scope>
    <source>
        <strain evidence="5">I48</strain>
    </source>
</reference>
<name>A0A1C7H7C1_9BACE</name>
<evidence type="ECO:0000259" key="2">
    <source>
        <dbReference type="Pfam" id="PF00534"/>
    </source>
</evidence>
<dbReference type="InterPro" id="IPR028098">
    <property type="entry name" value="Glyco_trans_4-like_N"/>
</dbReference>